<dbReference type="Proteomes" id="UP000326241">
    <property type="component" value="Unassembled WGS sequence"/>
</dbReference>
<reference evidence="2 3" key="1">
    <citation type="submission" date="2019-09" db="EMBL/GenBank/DDBJ databases">
        <authorList>
            <person name="Chandra G."/>
            <person name="Truman W A."/>
        </authorList>
    </citation>
    <scope>NUCLEOTIDE SEQUENCE [LARGE SCALE GENOMIC DNA]</scope>
    <source>
        <strain evidence="2">PS624</strain>
    </source>
</reference>
<evidence type="ECO:0000256" key="1">
    <source>
        <dbReference type="SAM" id="MobiDB-lite"/>
    </source>
</evidence>
<name>A0A5E6Y3U3_PSEFL</name>
<gene>
    <name evidence="2" type="ORF">PS624_05999</name>
</gene>
<proteinExistence type="predicted"/>
<evidence type="ECO:0000313" key="3">
    <source>
        <dbReference type="Proteomes" id="UP000326241"/>
    </source>
</evidence>
<dbReference type="EMBL" id="CABVGZ010000153">
    <property type="protein sequence ID" value="VVN48086.1"/>
    <property type="molecule type" value="Genomic_DNA"/>
</dbReference>
<sequence length="146" mass="16051">MSGVVAVHTAQCVTEGETFDIGGWQGQYFGFSERTQDVTAAVLADRFQAGAAEQMAQRLIGRIIALNAWRLPALSLLRGHRQRDAGLTGKLIQRLTQRTRGNVVAMADFTGRRIIRHAQTGHHTNAQRRGKKRCPNGVAQQARFGS</sequence>
<evidence type="ECO:0000313" key="2">
    <source>
        <dbReference type="EMBL" id="VVN48086.1"/>
    </source>
</evidence>
<feature type="region of interest" description="Disordered" evidence="1">
    <location>
        <begin position="119"/>
        <end position="146"/>
    </location>
</feature>
<organism evidence="2 3">
    <name type="scientific">Pseudomonas fluorescens</name>
    <dbReference type="NCBI Taxonomy" id="294"/>
    <lineage>
        <taxon>Bacteria</taxon>
        <taxon>Pseudomonadati</taxon>
        <taxon>Pseudomonadota</taxon>
        <taxon>Gammaproteobacteria</taxon>
        <taxon>Pseudomonadales</taxon>
        <taxon>Pseudomonadaceae</taxon>
        <taxon>Pseudomonas</taxon>
    </lineage>
</organism>
<accession>A0A5E6Y3U3</accession>
<feature type="compositionally biased region" description="Basic residues" evidence="1">
    <location>
        <begin position="119"/>
        <end position="134"/>
    </location>
</feature>
<dbReference type="AlphaFoldDB" id="A0A5E6Y3U3"/>
<protein>
    <submittedName>
        <fullName evidence="2">Uncharacterized protein</fullName>
    </submittedName>
</protein>